<keyword evidence="6 8" id="KW-0408">Iron</keyword>
<dbReference type="GO" id="GO:0009055">
    <property type="term" value="F:electron transfer activity"/>
    <property type="evidence" value="ECO:0007669"/>
    <property type="project" value="UniProtKB-UniRule"/>
</dbReference>
<dbReference type="GO" id="GO:0005886">
    <property type="term" value="C:plasma membrane"/>
    <property type="evidence" value="ECO:0007669"/>
    <property type="project" value="UniProtKB-SubCell"/>
</dbReference>
<evidence type="ECO:0000256" key="7">
    <source>
        <dbReference type="ARBA" id="ARBA00023136"/>
    </source>
</evidence>
<comment type="subcellular location">
    <subcellularLocation>
        <location evidence="8">Cell membrane</location>
        <topology evidence="8">Multi-pass membrane protein</topology>
    </subcellularLocation>
    <subcellularLocation>
        <location evidence="1">Membrane</location>
        <topology evidence="1">Multi-pass membrane protein</topology>
    </subcellularLocation>
</comment>
<dbReference type="GO" id="GO:0020037">
    <property type="term" value="F:heme binding"/>
    <property type="evidence" value="ECO:0007669"/>
    <property type="project" value="UniProtKB-UniRule"/>
</dbReference>
<dbReference type="InterPro" id="IPR022837">
    <property type="entry name" value="MsrQ-like"/>
</dbReference>
<dbReference type="InterPro" id="IPR013130">
    <property type="entry name" value="Fe3_Rdtase_TM_dom"/>
</dbReference>
<evidence type="ECO:0000313" key="11">
    <source>
        <dbReference type="Proteomes" id="UP000515804"/>
    </source>
</evidence>
<proteinExistence type="inferred from homology"/>
<dbReference type="EMBL" id="CP060719">
    <property type="protein sequence ID" value="QNN69304.1"/>
    <property type="molecule type" value="Genomic_DNA"/>
</dbReference>
<comment type="function">
    <text evidence="8">Part of the MsrPQ system that repairs oxidized periplasmic proteins containing methionine sulfoxide residues (Met-O), using respiratory chain electrons. Thus protects these proteins from oxidative-stress damage caused by reactive species of oxygen and chlorine generated by the host defense mechanisms. MsrPQ is essential for the maintenance of envelope integrity under bleach stress, rescuing a wide series of structurally unrelated periplasmic proteins from methionine oxidation. MsrQ provides electrons for reduction to the reductase catalytic subunit MsrP, using the quinone pool of the respiratory chain.</text>
</comment>
<dbReference type="GO" id="GO:0016679">
    <property type="term" value="F:oxidoreductase activity, acting on diphenols and related substances as donors"/>
    <property type="evidence" value="ECO:0007669"/>
    <property type="project" value="TreeGrafter"/>
</dbReference>
<gene>
    <name evidence="8 10" type="primary">msrQ</name>
    <name evidence="10" type="ORF">H9L16_11535</name>
</gene>
<dbReference type="PANTHER" id="PTHR36964">
    <property type="entry name" value="PROTEIN-METHIONINE-SULFOXIDE REDUCTASE HEME-BINDING SUBUNIT MSRQ"/>
    <property type="match status" value="1"/>
</dbReference>
<name>A0A7G9SN79_9GAMM</name>
<feature type="transmembrane region" description="Helical" evidence="8">
    <location>
        <begin position="177"/>
        <end position="193"/>
    </location>
</feature>
<evidence type="ECO:0000256" key="2">
    <source>
        <dbReference type="ARBA" id="ARBA00022448"/>
    </source>
</evidence>
<keyword evidence="4 8" id="KW-0812">Transmembrane</keyword>
<sequence>MRSLILPKTLVHLAALTPLAILLWQMWGEAKGFSNALGADPVAEIEHRLGLWALRFLMITLAITPLRQLTGWNVLVRFRRILGLYAFAYASLHFAAYLGLDLRGFWAQIFQDIIKRPYITVGFIAWLLLVPLAVTSTTGWIKRLGRNWARLHKLVYVIAVLAVLHFWWLVKSDLREPALYAGILAVLLGWRAWKALKARATAKVKARSVPAARA</sequence>
<accession>A0A7G9SN79</accession>
<reference evidence="10 11" key="1">
    <citation type="submission" date="2020-08" db="EMBL/GenBank/DDBJ databases">
        <title>Genome sequence of Thermomonas carbonis KCTC 42013T.</title>
        <authorList>
            <person name="Hyun D.-W."/>
            <person name="Bae J.-W."/>
        </authorList>
    </citation>
    <scope>NUCLEOTIDE SEQUENCE [LARGE SCALE GENOMIC DNA]</scope>
    <source>
        <strain evidence="10 11">KCTC 42013</strain>
    </source>
</reference>
<comment type="subunit">
    <text evidence="8">Heterodimer of a catalytic subunit (MsrP) and a heme-binding subunit (MsrQ).</text>
</comment>
<feature type="transmembrane region" description="Helical" evidence="8">
    <location>
        <begin position="52"/>
        <end position="69"/>
    </location>
</feature>
<feature type="domain" description="Ferric oxidoreductase" evidence="9">
    <location>
        <begin position="49"/>
        <end position="163"/>
    </location>
</feature>
<dbReference type="GO" id="GO:0010181">
    <property type="term" value="F:FMN binding"/>
    <property type="evidence" value="ECO:0007669"/>
    <property type="project" value="UniProtKB-UniRule"/>
</dbReference>
<dbReference type="HAMAP" id="MF_01207">
    <property type="entry name" value="MsrQ"/>
    <property type="match status" value="1"/>
</dbReference>
<keyword evidence="5 8" id="KW-1133">Transmembrane helix</keyword>
<comment type="similarity">
    <text evidence="8">Belongs to the MsrQ family.</text>
</comment>
<keyword evidence="8" id="KW-0479">Metal-binding</keyword>
<dbReference type="AlphaFoldDB" id="A0A7G9SN79"/>
<comment type="cofactor">
    <cofactor evidence="8">
        <name>heme b</name>
        <dbReference type="ChEBI" id="CHEBI:60344"/>
    </cofactor>
    <text evidence="8">Binds 1 heme b (iron(II)-protoporphyrin IX) group per subunit.</text>
</comment>
<organism evidence="10 11">
    <name type="scientific">Thermomonas carbonis</name>
    <dbReference type="NCBI Taxonomy" id="1463158"/>
    <lineage>
        <taxon>Bacteria</taxon>
        <taxon>Pseudomonadati</taxon>
        <taxon>Pseudomonadota</taxon>
        <taxon>Gammaproteobacteria</taxon>
        <taxon>Lysobacterales</taxon>
        <taxon>Lysobacteraceae</taxon>
        <taxon>Thermomonas</taxon>
    </lineage>
</organism>
<dbReference type="Proteomes" id="UP000515804">
    <property type="component" value="Chromosome"/>
</dbReference>
<dbReference type="RefSeq" id="WP_187551827.1">
    <property type="nucleotide sequence ID" value="NZ_BMZL01000002.1"/>
</dbReference>
<evidence type="ECO:0000256" key="6">
    <source>
        <dbReference type="ARBA" id="ARBA00023004"/>
    </source>
</evidence>
<evidence type="ECO:0000313" key="10">
    <source>
        <dbReference type="EMBL" id="QNN69304.1"/>
    </source>
</evidence>
<dbReference type="KEGG" id="tcn:H9L16_11535"/>
<evidence type="ECO:0000256" key="4">
    <source>
        <dbReference type="ARBA" id="ARBA00022692"/>
    </source>
</evidence>
<dbReference type="Pfam" id="PF01794">
    <property type="entry name" value="Ferric_reduct"/>
    <property type="match status" value="1"/>
</dbReference>
<evidence type="ECO:0000259" key="9">
    <source>
        <dbReference type="Pfam" id="PF01794"/>
    </source>
</evidence>
<evidence type="ECO:0000256" key="1">
    <source>
        <dbReference type="ARBA" id="ARBA00004141"/>
    </source>
</evidence>
<feature type="transmembrane region" description="Helical" evidence="8">
    <location>
        <begin position="118"/>
        <end position="141"/>
    </location>
</feature>
<evidence type="ECO:0000256" key="8">
    <source>
        <dbReference type="HAMAP-Rule" id="MF_01207"/>
    </source>
</evidence>
<keyword evidence="8" id="KW-0288">FMN</keyword>
<keyword evidence="8" id="KW-0285">Flavoprotein</keyword>
<keyword evidence="11" id="KW-1185">Reference proteome</keyword>
<dbReference type="NCBIfam" id="NF003835">
    <property type="entry name" value="PRK05419.2-2"/>
    <property type="match status" value="1"/>
</dbReference>
<dbReference type="GO" id="GO:0046872">
    <property type="term" value="F:metal ion binding"/>
    <property type="evidence" value="ECO:0007669"/>
    <property type="project" value="UniProtKB-KW"/>
</dbReference>
<evidence type="ECO:0000256" key="5">
    <source>
        <dbReference type="ARBA" id="ARBA00022989"/>
    </source>
</evidence>
<keyword evidence="7 8" id="KW-0472">Membrane</keyword>
<keyword evidence="2 8" id="KW-0813">Transport</keyword>
<comment type="cofactor">
    <cofactor evidence="8">
        <name>FMN</name>
        <dbReference type="ChEBI" id="CHEBI:58210"/>
    </cofactor>
    <text evidence="8">Binds 1 FMN per subunit.</text>
</comment>
<dbReference type="GO" id="GO:0030091">
    <property type="term" value="P:protein repair"/>
    <property type="evidence" value="ECO:0007669"/>
    <property type="project" value="UniProtKB-UniRule"/>
</dbReference>
<keyword evidence="8" id="KW-0249">Electron transport</keyword>
<keyword evidence="3 8" id="KW-0349">Heme</keyword>
<protein>
    <recommendedName>
        <fullName evidence="8">Protein-methionine-sulfoxide reductase heme-binding subunit MsrQ</fullName>
    </recommendedName>
    <alternativeName>
        <fullName evidence="8">Flavocytochrome MsrQ</fullName>
    </alternativeName>
</protein>
<keyword evidence="8" id="KW-1003">Cell membrane</keyword>
<feature type="transmembrane region" description="Helical" evidence="8">
    <location>
        <begin position="81"/>
        <end position="98"/>
    </location>
</feature>
<evidence type="ECO:0000256" key="3">
    <source>
        <dbReference type="ARBA" id="ARBA00022617"/>
    </source>
</evidence>
<feature type="transmembrane region" description="Helical" evidence="8">
    <location>
        <begin position="153"/>
        <end position="171"/>
    </location>
</feature>
<dbReference type="PANTHER" id="PTHR36964:SF1">
    <property type="entry name" value="PROTEIN-METHIONINE-SULFOXIDE REDUCTASE HEME-BINDING SUBUNIT MSRQ"/>
    <property type="match status" value="1"/>
</dbReference>
<comment type="caution">
    <text evidence="8">Lacks conserved residue(s) required for the propagation of feature annotation.</text>
</comment>